<proteinExistence type="predicted"/>
<keyword evidence="2" id="KW-1185">Reference proteome</keyword>
<dbReference type="GO" id="GO:0006508">
    <property type="term" value="P:proteolysis"/>
    <property type="evidence" value="ECO:0007669"/>
    <property type="project" value="InterPro"/>
</dbReference>
<dbReference type="InterPro" id="IPR008257">
    <property type="entry name" value="Pept_M19"/>
</dbReference>
<dbReference type="PROSITE" id="PS51365">
    <property type="entry name" value="RENAL_DIPEPTIDASE_2"/>
    <property type="match status" value="1"/>
</dbReference>
<dbReference type="PANTHER" id="PTHR10443">
    <property type="entry name" value="MICROSOMAL DIPEPTIDASE"/>
    <property type="match status" value="1"/>
</dbReference>
<dbReference type="RefSeq" id="WP_015322295.1">
    <property type="nucleotide sequence ID" value="NC_019974.1"/>
</dbReference>
<dbReference type="Proteomes" id="UP000010878">
    <property type="component" value="Chromosome"/>
</dbReference>
<sequence>MPHNRYNGYEAYQYLDEDDDYKTFSLPDELHNGEPYQVPLDEDEEVRAQQLGEECTIVSFHEHPFYFPLETDEIAEYFNEGRVHTSYEGLAESNLDAVFDHLINDYGTVRSPNGWQWDDTIYDLGHRLCDLAHQDCVIRCESVDDIRYAHEEDLVSLVPAVEGAGMIENELDRIDILYGLGIRMMGLAFDYSNYVASGILENDSEKDGGLTAFGEEAIKRMNKVGMAIDLCHSTDQTALDVCAVSDKPVFFNHAGARELWSTNRMKSDECMKAVADTGGVIGITAAPPNITSSKRDDHTIDAIMDHFEYIVDLVGIEHVAFGPDLLYGDDDSVYPAYFPDKEGDRKVETIYNSPKEGHGFSTVSDMGAPKGMENPTEAWENIVRWLVKNGYSDEEIEMVLGENILTALEKVW</sequence>
<gene>
    <name evidence="1" type="ORF">Natoc_3114</name>
</gene>
<organism evidence="1 2">
    <name type="scientific">Natronococcus occultus SP4</name>
    <dbReference type="NCBI Taxonomy" id="694430"/>
    <lineage>
        <taxon>Archaea</taxon>
        <taxon>Methanobacteriati</taxon>
        <taxon>Methanobacteriota</taxon>
        <taxon>Stenosarchaea group</taxon>
        <taxon>Halobacteria</taxon>
        <taxon>Halobacteriales</taxon>
        <taxon>Natrialbaceae</taxon>
        <taxon>Natronococcus</taxon>
    </lineage>
</organism>
<dbReference type="OrthoDB" id="26221at2157"/>
<dbReference type="Pfam" id="PF01244">
    <property type="entry name" value="Peptidase_M19"/>
    <property type="match status" value="1"/>
</dbReference>
<dbReference type="SUPFAM" id="SSF51556">
    <property type="entry name" value="Metallo-dependent hydrolases"/>
    <property type="match status" value="1"/>
</dbReference>
<dbReference type="EMBL" id="CP003929">
    <property type="protein sequence ID" value="AGB38856.1"/>
    <property type="molecule type" value="Genomic_DNA"/>
</dbReference>
<name>L0K1K2_9EURY</name>
<dbReference type="Gene3D" id="3.20.20.140">
    <property type="entry name" value="Metal-dependent hydrolases"/>
    <property type="match status" value="1"/>
</dbReference>
<accession>L0K1K2</accession>
<dbReference type="PANTHER" id="PTHR10443:SF12">
    <property type="entry name" value="DIPEPTIDASE"/>
    <property type="match status" value="1"/>
</dbReference>
<evidence type="ECO:0000313" key="1">
    <source>
        <dbReference type="EMBL" id="AGB38856.1"/>
    </source>
</evidence>
<dbReference type="KEGG" id="nou:Natoc_3114"/>
<dbReference type="HOGENOM" id="CLU_031404_2_1_2"/>
<protein>
    <submittedName>
        <fullName evidence="1">Zn-dependent dipeptidase, microsomal dipeptidase</fullName>
    </submittedName>
</protein>
<dbReference type="InterPro" id="IPR032466">
    <property type="entry name" value="Metal_Hydrolase"/>
</dbReference>
<dbReference type="GO" id="GO:0070573">
    <property type="term" value="F:metallodipeptidase activity"/>
    <property type="evidence" value="ECO:0007669"/>
    <property type="project" value="InterPro"/>
</dbReference>
<reference evidence="1 2" key="1">
    <citation type="submission" date="2012-11" db="EMBL/GenBank/DDBJ databases">
        <title>FINISHED of Natronococcus occultus SP4, DSM 3396.</title>
        <authorList>
            <consortium name="DOE Joint Genome Institute"/>
            <person name="Eisen J."/>
            <person name="Huntemann M."/>
            <person name="Wei C.-L."/>
            <person name="Han J."/>
            <person name="Detter J.C."/>
            <person name="Han C."/>
            <person name="Tapia R."/>
            <person name="Chen A."/>
            <person name="Kyrpides N."/>
            <person name="Mavromatis K."/>
            <person name="Markowitz V."/>
            <person name="Szeto E."/>
            <person name="Ivanova N."/>
            <person name="Mikhailova N."/>
            <person name="Ovchinnikova G."/>
            <person name="Pagani I."/>
            <person name="Pati A."/>
            <person name="Goodwin L."/>
            <person name="Nordberg H.P."/>
            <person name="Cantor M.N."/>
            <person name="Hua S.X."/>
            <person name="Woyke T."/>
            <person name="Eisen J."/>
            <person name="Klenk H.-P."/>
            <person name="Klenk H.-P."/>
        </authorList>
    </citation>
    <scope>NUCLEOTIDE SEQUENCE [LARGE SCALE GENOMIC DNA]</scope>
    <source>
        <strain evidence="1 2">SP4</strain>
    </source>
</reference>
<dbReference type="AlphaFoldDB" id="L0K1K2"/>
<dbReference type="eggNOG" id="arCOG04083">
    <property type="taxonomic scope" value="Archaea"/>
</dbReference>
<dbReference type="GeneID" id="14403501"/>
<evidence type="ECO:0000313" key="2">
    <source>
        <dbReference type="Proteomes" id="UP000010878"/>
    </source>
</evidence>